<sequence length="135" mass="15888">MYLRYSQQQRNGKYQIALIINFKHIWNSIQSYSQIFILQIFQSKVNLAFWKTCLKLVNYFSTSNGSQLFNFSIIVVFFDSVNLLKYGLNGIKLVGFQFWSSMSTILYEGIVVQSSIFGEYNFRFASQQWTMVPHT</sequence>
<protein>
    <submittedName>
        <fullName evidence="1">Uncharacterized protein</fullName>
    </submittedName>
</protein>
<dbReference type="Proteomes" id="UP000785679">
    <property type="component" value="Unassembled WGS sequence"/>
</dbReference>
<reference evidence="1" key="1">
    <citation type="submission" date="2019-06" db="EMBL/GenBank/DDBJ databases">
        <authorList>
            <person name="Zheng W."/>
        </authorList>
    </citation>
    <scope>NUCLEOTIDE SEQUENCE</scope>
    <source>
        <strain evidence="1">QDHG01</strain>
    </source>
</reference>
<evidence type="ECO:0000313" key="1">
    <source>
        <dbReference type="EMBL" id="TNV78812.1"/>
    </source>
</evidence>
<keyword evidence="2" id="KW-1185">Reference proteome</keyword>
<comment type="caution">
    <text evidence="1">The sequence shown here is derived from an EMBL/GenBank/DDBJ whole genome shotgun (WGS) entry which is preliminary data.</text>
</comment>
<proteinExistence type="predicted"/>
<dbReference type="AlphaFoldDB" id="A0A8J8T1I9"/>
<name>A0A8J8T1I9_HALGN</name>
<dbReference type="EMBL" id="RRYP01009800">
    <property type="protein sequence ID" value="TNV78812.1"/>
    <property type="molecule type" value="Genomic_DNA"/>
</dbReference>
<evidence type="ECO:0000313" key="2">
    <source>
        <dbReference type="Proteomes" id="UP000785679"/>
    </source>
</evidence>
<gene>
    <name evidence="1" type="ORF">FGO68_gene10612</name>
</gene>
<accession>A0A8J8T1I9</accession>
<organism evidence="1 2">
    <name type="scientific">Halteria grandinella</name>
    <dbReference type="NCBI Taxonomy" id="5974"/>
    <lineage>
        <taxon>Eukaryota</taxon>
        <taxon>Sar</taxon>
        <taxon>Alveolata</taxon>
        <taxon>Ciliophora</taxon>
        <taxon>Intramacronucleata</taxon>
        <taxon>Spirotrichea</taxon>
        <taxon>Stichotrichia</taxon>
        <taxon>Sporadotrichida</taxon>
        <taxon>Halteriidae</taxon>
        <taxon>Halteria</taxon>
    </lineage>
</organism>